<evidence type="ECO:0000256" key="1">
    <source>
        <dbReference type="SAM" id="SignalP"/>
    </source>
</evidence>
<protein>
    <recommendedName>
        <fullName evidence="4">Outer membrane protein beta-barrel domain-containing protein</fullName>
    </recommendedName>
</protein>
<name>A0ABN1MPS0_9FLAO</name>
<dbReference type="SUPFAM" id="SSF56925">
    <property type="entry name" value="OMPA-like"/>
    <property type="match status" value="1"/>
</dbReference>
<dbReference type="EMBL" id="BAAAFH010000011">
    <property type="protein sequence ID" value="GAA0875295.1"/>
    <property type="molecule type" value="Genomic_DNA"/>
</dbReference>
<dbReference type="InterPro" id="IPR011250">
    <property type="entry name" value="OMP/PagP_B-barrel"/>
</dbReference>
<accession>A0ABN1MPS0</accession>
<dbReference type="Gene3D" id="2.40.160.20">
    <property type="match status" value="1"/>
</dbReference>
<evidence type="ECO:0008006" key="4">
    <source>
        <dbReference type="Google" id="ProtNLM"/>
    </source>
</evidence>
<dbReference type="RefSeq" id="WP_343786627.1">
    <property type="nucleotide sequence ID" value="NZ_BAAAFH010000011.1"/>
</dbReference>
<evidence type="ECO:0000313" key="3">
    <source>
        <dbReference type="Proteomes" id="UP001501126"/>
    </source>
</evidence>
<organism evidence="2 3">
    <name type="scientific">Wandonia haliotis</name>
    <dbReference type="NCBI Taxonomy" id="574963"/>
    <lineage>
        <taxon>Bacteria</taxon>
        <taxon>Pseudomonadati</taxon>
        <taxon>Bacteroidota</taxon>
        <taxon>Flavobacteriia</taxon>
        <taxon>Flavobacteriales</taxon>
        <taxon>Crocinitomicaceae</taxon>
        <taxon>Wandonia</taxon>
    </lineage>
</organism>
<gene>
    <name evidence="2" type="ORF">GCM10009118_17040</name>
</gene>
<sequence length="234" mass="25221">MKKLILSLAVIATTGSLFAQRPVDGANPFSLEGQVSLNSASGNTFAAPTIRFRYFVMDNLSLRLGATFNSMSSKQNFYGSVAAPMNYEDSVGTVTTKSMAYNFSIGAAYHFSQLEKLSPYVGIDFVIGGAIDRQFGENSDNNTWIDEFQYETKTPGIMFGGNIVAGVDWYFAQNVYLGAEFGWGVSSVSYKDVTTSVTVAGTTTETVTPVTGSAASMLSLGHNFIGGLRLGWRF</sequence>
<evidence type="ECO:0000313" key="2">
    <source>
        <dbReference type="EMBL" id="GAA0875295.1"/>
    </source>
</evidence>
<comment type="caution">
    <text evidence="2">The sequence shown here is derived from an EMBL/GenBank/DDBJ whole genome shotgun (WGS) entry which is preliminary data.</text>
</comment>
<reference evidence="2 3" key="1">
    <citation type="journal article" date="2019" name="Int. J. Syst. Evol. Microbiol.">
        <title>The Global Catalogue of Microorganisms (GCM) 10K type strain sequencing project: providing services to taxonomists for standard genome sequencing and annotation.</title>
        <authorList>
            <consortium name="The Broad Institute Genomics Platform"/>
            <consortium name="The Broad Institute Genome Sequencing Center for Infectious Disease"/>
            <person name="Wu L."/>
            <person name="Ma J."/>
        </authorList>
    </citation>
    <scope>NUCLEOTIDE SEQUENCE [LARGE SCALE GENOMIC DNA]</scope>
    <source>
        <strain evidence="2 3">JCM 16083</strain>
    </source>
</reference>
<feature type="chain" id="PRO_5046221616" description="Outer membrane protein beta-barrel domain-containing protein" evidence="1">
    <location>
        <begin position="20"/>
        <end position="234"/>
    </location>
</feature>
<dbReference type="Proteomes" id="UP001501126">
    <property type="component" value="Unassembled WGS sequence"/>
</dbReference>
<keyword evidence="1" id="KW-0732">Signal</keyword>
<keyword evidence="3" id="KW-1185">Reference proteome</keyword>
<proteinExistence type="predicted"/>
<feature type="signal peptide" evidence="1">
    <location>
        <begin position="1"/>
        <end position="19"/>
    </location>
</feature>